<dbReference type="AlphaFoldDB" id="A0A6C1KIJ9"/>
<evidence type="ECO:0000313" key="1">
    <source>
        <dbReference type="EMBL" id="TLX44015.1"/>
    </source>
</evidence>
<sequence length="74" mass="7836">MPDLLAVEGTGPLDIVALDDVASTVAFFLRPGGVGWVVLDLVGPEHPSFVDVIRAYRAWLGCLSDSRLPASASR</sequence>
<evidence type="ECO:0000313" key="2">
    <source>
        <dbReference type="Proteomes" id="UP000305131"/>
    </source>
</evidence>
<organism evidence="1 2">
    <name type="scientific">Xanthobacter autotrophicus</name>
    <dbReference type="NCBI Taxonomy" id="280"/>
    <lineage>
        <taxon>Bacteria</taxon>
        <taxon>Pseudomonadati</taxon>
        <taxon>Pseudomonadota</taxon>
        <taxon>Alphaproteobacteria</taxon>
        <taxon>Hyphomicrobiales</taxon>
        <taxon>Xanthobacteraceae</taxon>
        <taxon>Xanthobacter</taxon>
    </lineage>
</organism>
<dbReference type="EMBL" id="VAUP01000015">
    <property type="protein sequence ID" value="TLX44015.1"/>
    <property type="molecule type" value="Genomic_DNA"/>
</dbReference>
<dbReference type="Proteomes" id="UP000305131">
    <property type="component" value="Unassembled WGS sequence"/>
</dbReference>
<gene>
    <name evidence="1" type="ORF">FBQ73_07995</name>
</gene>
<dbReference type="OrthoDB" id="5377001at2"/>
<dbReference type="RefSeq" id="WP_138398922.1">
    <property type="nucleotide sequence ID" value="NZ_JBAFVI010000001.1"/>
</dbReference>
<comment type="caution">
    <text evidence="1">The sequence shown here is derived from an EMBL/GenBank/DDBJ whole genome shotgun (WGS) entry which is preliminary data.</text>
</comment>
<protein>
    <submittedName>
        <fullName evidence="1">Uncharacterized protein</fullName>
    </submittedName>
</protein>
<dbReference type="GeneID" id="95773393"/>
<name>A0A6C1KIJ9_XANAU</name>
<accession>A0A6C1KIJ9</accession>
<proteinExistence type="predicted"/>
<reference evidence="1 2" key="1">
    <citation type="submission" date="2019-05" db="EMBL/GenBank/DDBJ databases">
        <authorList>
            <person name="Zhou X."/>
        </authorList>
    </citation>
    <scope>NUCLEOTIDE SEQUENCE [LARGE SCALE GENOMIC DNA]</scope>
    <source>
        <strain evidence="1 2">DSM 432</strain>
    </source>
</reference>